<dbReference type="InterPro" id="IPR050249">
    <property type="entry name" value="Pseudomonas-type_ThrB"/>
</dbReference>
<dbReference type="InterPro" id="IPR011009">
    <property type="entry name" value="Kinase-like_dom_sf"/>
</dbReference>
<accession>A0ABY7EVQ1</accession>
<dbReference type="EC" id="2.7.1.81" evidence="8"/>
<dbReference type="PANTHER" id="PTHR21064">
    <property type="entry name" value="AMINOGLYCOSIDE PHOSPHOTRANSFERASE DOMAIN-CONTAINING PROTEIN-RELATED"/>
    <property type="match status" value="1"/>
</dbReference>
<proteinExistence type="inferred from homology"/>
<keyword evidence="3" id="KW-0963">Cytoplasm</keyword>
<evidence type="ECO:0000256" key="7">
    <source>
        <dbReference type="ARBA" id="ARBA00037368"/>
    </source>
</evidence>
<dbReference type="InterPro" id="IPR002575">
    <property type="entry name" value="Aminoglycoside_PTrfase"/>
</dbReference>
<evidence type="ECO:0000313" key="11">
    <source>
        <dbReference type="EMBL" id="WAR13375.1"/>
    </source>
</evidence>
<evidence type="ECO:0000256" key="6">
    <source>
        <dbReference type="ARBA" id="ARBA00036820"/>
    </source>
</evidence>
<dbReference type="Gene3D" id="3.30.200.20">
    <property type="entry name" value="Phosphorylase Kinase, domain 1"/>
    <property type="match status" value="1"/>
</dbReference>
<keyword evidence="4" id="KW-0808">Transferase</keyword>
<reference evidence="11" key="1">
    <citation type="submission" date="2022-11" db="EMBL/GenBank/DDBJ databases">
        <title>Centuries of genome instability and evolution in soft-shell clam transmissible cancer (bioRxiv).</title>
        <authorList>
            <person name="Hart S.F.M."/>
            <person name="Yonemitsu M.A."/>
            <person name="Giersch R.M."/>
            <person name="Beal B.F."/>
            <person name="Arriagada G."/>
            <person name="Davis B.W."/>
            <person name="Ostrander E.A."/>
            <person name="Goff S.P."/>
            <person name="Metzger M.J."/>
        </authorList>
    </citation>
    <scope>NUCLEOTIDE SEQUENCE</scope>
    <source>
        <strain evidence="11">MELC-2E11</strain>
        <tissue evidence="11">Siphon/mantle</tissue>
    </source>
</reference>
<evidence type="ECO:0000313" key="12">
    <source>
        <dbReference type="Proteomes" id="UP001164746"/>
    </source>
</evidence>
<evidence type="ECO:0000256" key="5">
    <source>
        <dbReference type="ARBA" id="ARBA00022777"/>
    </source>
</evidence>
<evidence type="ECO:0000256" key="2">
    <source>
        <dbReference type="ARBA" id="ARBA00006219"/>
    </source>
</evidence>
<dbReference type="Gene3D" id="3.90.1200.10">
    <property type="match status" value="1"/>
</dbReference>
<evidence type="ECO:0000256" key="8">
    <source>
        <dbReference type="ARBA" id="ARBA00038873"/>
    </source>
</evidence>
<dbReference type="SUPFAM" id="SSF56112">
    <property type="entry name" value="Protein kinase-like (PK-like)"/>
    <property type="match status" value="1"/>
</dbReference>
<dbReference type="Proteomes" id="UP001164746">
    <property type="component" value="Chromosome 8"/>
</dbReference>
<evidence type="ECO:0000256" key="1">
    <source>
        <dbReference type="ARBA" id="ARBA00004496"/>
    </source>
</evidence>
<evidence type="ECO:0000259" key="10">
    <source>
        <dbReference type="Pfam" id="PF01636"/>
    </source>
</evidence>
<keyword evidence="5" id="KW-0418">Kinase</keyword>
<protein>
    <recommendedName>
        <fullName evidence="9">Hydroxylysine kinase</fullName>
        <ecNumber evidence="8">2.7.1.81</ecNumber>
    </recommendedName>
</protein>
<comment type="similarity">
    <text evidence="2">Belongs to the aminoglycoside phosphotransferase family.</text>
</comment>
<dbReference type="Pfam" id="PF01636">
    <property type="entry name" value="APH"/>
    <property type="match status" value="1"/>
</dbReference>
<evidence type="ECO:0000256" key="9">
    <source>
        <dbReference type="ARBA" id="ARBA00040505"/>
    </source>
</evidence>
<comment type="function">
    <text evidence="7">Catalyzes the GTP-dependent phosphorylation of 5-hydroxy-L-lysine.</text>
</comment>
<comment type="catalytic activity">
    <reaction evidence="6">
        <text>(5R)-5-hydroxy-L-lysine + GTP = (5R)-5-phosphooxy-L-lysine + GDP + H(+)</text>
        <dbReference type="Rhea" id="RHEA:19049"/>
        <dbReference type="ChEBI" id="CHEBI:15378"/>
        <dbReference type="ChEBI" id="CHEBI:37565"/>
        <dbReference type="ChEBI" id="CHEBI:57882"/>
        <dbReference type="ChEBI" id="CHEBI:58189"/>
        <dbReference type="ChEBI" id="CHEBI:58357"/>
        <dbReference type="EC" id="2.7.1.81"/>
    </reaction>
</comment>
<sequence length="352" mass="40218">MAEDFKKEALDICLRKNYNKILVKYVQLDGYEDLNFLVVLSDIDSDKHLTFGHPEEFILKICTKTDEHNLDLQFVVMDHLHRAGIPTCRPLKTTQHRDCCFIDWHGIGGGTVKYPAYLLTYIPGVTMLAAGNPGDLLLEAGRLAGRVSRALQTLSFKCDHMDTLWEMSRLPELSSLVERHLIGDDRRLGENIIKSFSDIVVPLMKQFRRGIIHGDINNCNIIVRQDITGNYVISGIIDFGDACSSFSVSDIVIVMADLMTSCFKQRDILDVAHKVYGGYVQEFPLINMEYRCLRVLICSRLLQMYVLNAETLAEERSRNDYVALEHEESLTVCKVLWKVSDQQFYSRLDRPS</sequence>
<evidence type="ECO:0000256" key="3">
    <source>
        <dbReference type="ARBA" id="ARBA00022490"/>
    </source>
</evidence>
<dbReference type="EMBL" id="CP111019">
    <property type="protein sequence ID" value="WAR13375.1"/>
    <property type="molecule type" value="Genomic_DNA"/>
</dbReference>
<feature type="domain" description="Aminoglycoside phosphotransferase" evidence="10">
    <location>
        <begin position="48"/>
        <end position="258"/>
    </location>
</feature>
<comment type="subcellular location">
    <subcellularLocation>
        <location evidence="1">Cytoplasm</location>
    </subcellularLocation>
</comment>
<name>A0ABY7EVQ1_MYAAR</name>
<evidence type="ECO:0000256" key="4">
    <source>
        <dbReference type="ARBA" id="ARBA00022679"/>
    </source>
</evidence>
<gene>
    <name evidence="11" type="ORF">MAR_027555</name>
</gene>
<organism evidence="11 12">
    <name type="scientific">Mya arenaria</name>
    <name type="common">Soft-shell clam</name>
    <dbReference type="NCBI Taxonomy" id="6604"/>
    <lineage>
        <taxon>Eukaryota</taxon>
        <taxon>Metazoa</taxon>
        <taxon>Spiralia</taxon>
        <taxon>Lophotrochozoa</taxon>
        <taxon>Mollusca</taxon>
        <taxon>Bivalvia</taxon>
        <taxon>Autobranchia</taxon>
        <taxon>Heteroconchia</taxon>
        <taxon>Euheterodonta</taxon>
        <taxon>Imparidentia</taxon>
        <taxon>Neoheterodontei</taxon>
        <taxon>Myida</taxon>
        <taxon>Myoidea</taxon>
        <taxon>Myidae</taxon>
        <taxon>Mya</taxon>
    </lineage>
</organism>
<dbReference type="PANTHER" id="PTHR21064:SF1">
    <property type="entry name" value="HYDROXYLYSINE KINASE"/>
    <property type="match status" value="1"/>
</dbReference>
<keyword evidence="12" id="KW-1185">Reference proteome</keyword>